<dbReference type="EMBL" id="GBXM01007198">
    <property type="protein sequence ID" value="JAI01380.1"/>
    <property type="molecule type" value="Transcribed_RNA"/>
</dbReference>
<reference evidence="2" key="2">
    <citation type="journal article" date="2015" name="Fish Shellfish Immunol.">
        <title>Early steps in the European eel (Anguilla anguilla)-Vibrio vulnificus interaction in the gills: Role of the RtxA13 toxin.</title>
        <authorList>
            <person name="Callol A."/>
            <person name="Pajuelo D."/>
            <person name="Ebbesson L."/>
            <person name="Teles M."/>
            <person name="MacKenzie S."/>
            <person name="Amaro C."/>
        </authorList>
    </citation>
    <scope>NUCLEOTIDE SEQUENCE</scope>
</reference>
<name>A0A0E9XFH8_ANGAN</name>
<protein>
    <submittedName>
        <fullName evidence="2">Uncharacterized protein</fullName>
    </submittedName>
</protein>
<accession>A0A0E9XFH8</accession>
<proteinExistence type="predicted"/>
<organism evidence="2">
    <name type="scientific">Anguilla anguilla</name>
    <name type="common">European freshwater eel</name>
    <name type="synonym">Muraena anguilla</name>
    <dbReference type="NCBI Taxonomy" id="7936"/>
    <lineage>
        <taxon>Eukaryota</taxon>
        <taxon>Metazoa</taxon>
        <taxon>Chordata</taxon>
        <taxon>Craniata</taxon>
        <taxon>Vertebrata</taxon>
        <taxon>Euteleostomi</taxon>
        <taxon>Actinopterygii</taxon>
        <taxon>Neopterygii</taxon>
        <taxon>Teleostei</taxon>
        <taxon>Anguilliformes</taxon>
        <taxon>Anguillidae</taxon>
        <taxon>Anguilla</taxon>
    </lineage>
</organism>
<reference evidence="2" key="1">
    <citation type="submission" date="2014-11" db="EMBL/GenBank/DDBJ databases">
        <authorList>
            <person name="Amaro Gonzalez C."/>
        </authorList>
    </citation>
    <scope>NUCLEOTIDE SEQUENCE</scope>
</reference>
<evidence type="ECO:0000256" key="1">
    <source>
        <dbReference type="SAM" id="SignalP"/>
    </source>
</evidence>
<feature type="chain" id="PRO_5002435453" evidence="1">
    <location>
        <begin position="24"/>
        <end position="52"/>
    </location>
</feature>
<dbReference type="AlphaFoldDB" id="A0A0E9XFH8"/>
<evidence type="ECO:0000313" key="2">
    <source>
        <dbReference type="EMBL" id="JAI01380.1"/>
    </source>
</evidence>
<keyword evidence="1" id="KW-0732">Signal</keyword>
<feature type="signal peptide" evidence="1">
    <location>
        <begin position="1"/>
        <end position="23"/>
    </location>
</feature>
<sequence>MATHFSVVMHCFFSVQTVLTVLGQCAVTAVSDTCMFYVGNISQCMSLNKCQI</sequence>